<evidence type="ECO:0008006" key="3">
    <source>
        <dbReference type="Google" id="ProtNLM"/>
    </source>
</evidence>
<dbReference type="Proteomes" id="UP000789326">
    <property type="component" value="Unassembled WGS sequence"/>
</dbReference>
<dbReference type="AlphaFoldDB" id="A0A9W4L7R9"/>
<evidence type="ECO:0000313" key="2">
    <source>
        <dbReference type="Proteomes" id="UP000789326"/>
    </source>
</evidence>
<name>A0A9W4L7R9_9BACI</name>
<organism evidence="1 2">
    <name type="scientific">Peribacillus simplex</name>
    <dbReference type="NCBI Taxonomy" id="1478"/>
    <lineage>
        <taxon>Bacteria</taxon>
        <taxon>Bacillati</taxon>
        <taxon>Bacillota</taxon>
        <taxon>Bacilli</taxon>
        <taxon>Bacillales</taxon>
        <taxon>Bacillaceae</taxon>
        <taxon>Peribacillus</taxon>
    </lineage>
</organism>
<dbReference type="Pfam" id="PF11007">
    <property type="entry name" value="CotJA"/>
    <property type="match status" value="1"/>
</dbReference>
<dbReference type="EMBL" id="CAKKMG010000081">
    <property type="protein sequence ID" value="CAH0286345.1"/>
    <property type="molecule type" value="Genomic_DNA"/>
</dbReference>
<gene>
    <name evidence="1" type="ORF">SRABI133_04101</name>
</gene>
<proteinExistence type="predicted"/>
<dbReference type="InterPro" id="IPR020256">
    <property type="entry name" value="Spore_coat_CotJA"/>
</dbReference>
<comment type="caution">
    <text evidence="1">The sequence shown here is derived from an EMBL/GenBank/DDBJ whole genome shotgun (WGS) entry which is preliminary data.</text>
</comment>
<protein>
    <recommendedName>
        <fullName evidence="3">Spore coat protein CotJA</fullName>
    </recommendedName>
</protein>
<evidence type="ECO:0000313" key="1">
    <source>
        <dbReference type="EMBL" id="CAH0286345.1"/>
    </source>
</evidence>
<accession>A0A9W4L7R9</accession>
<sequence length="96" mass="11768">MHYPGIKIKGYIFTKEVFFVTREKTFTLVKSYKPFHSKFDPCPPIGRKYYRTPPNLYINFQPPNLEQFTPEEALKYGTLWKFFYDFYDNPYRERET</sequence>
<reference evidence="1" key="1">
    <citation type="submission" date="2021-11" db="EMBL/GenBank/DDBJ databases">
        <authorList>
            <person name="Bulgarelli D."/>
        </authorList>
    </citation>
    <scope>NUCLEOTIDE SEQUENCE</scope>
    <source>
        <strain evidence="1">Bi133</strain>
    </source>
</reference>